<feature type="transmembrane region" description="Helical" evidence="2">
    <location>
        <begin position="473"/>
        <end position="491"/>
    </location>
</feature>
<comment type="caution">
    <text evidence="5">The sequence shown here is derived from an EMBL/GenBank/DDBJ whole genome shotgun (WGS) entry which is preliminary data.</text>
</comment>
<keyword evidence="6" id="KW-1185">Reference proteome</keyword>
<protein>
    <submittedName>
        <fullName evidence="5">TQXA domain-containing protein</fullName>
    </submittedName>
</protein>
<keyword evidence="2" id="KW-1133">Transmembrane helix</keyword>
<feature type="chain" id="PRO_5039050326" evidence="3">
    <location>
        <begin position="30"/>
        <end position="504"/>
    </location>
</feature>
<sequence length="504" mass="49767">MSSETRRWPARSAAAVLAWVLALAGAVSAAGAASAADAAVAAEAPQHSGGVSAVLGGEMPARSGAHLKKGGTSTPVTAGLYEMKVDGGGTVQTYCVDAEAATVNGAKYREVSWSESSLQRNRNAGRIRWILQNSYPQVDDLAALAEKAGTGTLDPGLAAAGTQVAIWRYSGGTDVTADQPAAAKLADYLYKNAEDLAEPKASLSLDTLAVSGRSGGRIGPVTVRTTADSVTLTPTAEAVARNIRIVDKAGKPLTTLGNGGQLYFGVPAGARAGAAGVTATANTQVPVGRVFTGDRVRTQTMILAGSSRSTATAGAVAVWADKGAAPAVSARKNCAKGGVEITVTNRGDAPYAFRIAGAPHTVKPNASETVLVKVTEDQAYRIAVDGPDGSSTTVSGVFDCRTGDSAGRDGLGTKDATAAGLPPSPSGTSGTPGTTAAPGASSGGSGPGSGGPGGPAADRDLASTGGSGSTPTAVGVGAGLVVVGGATVFLLRRRRNAAAGAADE</sequence>
<dbReference type="InterPro" id="IPR023849">
    <property type="entry name" value="TQXA_dom"/>
</dbReference>
<keyword evidence="3" id="KW-0732">Signal</keyword>
<keyword evidence="2" id="KW-0472">Membrane</keyword>
<dbReference type="OrthoDB" id="2676146at2"/>
<organism evidence="5 6">
    <name type="scientific">Streptomyces mobaraensis</name>
    <name type="common">Streptoverticillium mobaraense</name>
    <dbReference type="NCBI Taxonomy" id="35621"/>
    <lineage>
        <taxon>Bacteria</taxon>
        <taxon>Bacillati</taxon>
        <taxon>Actinomycetota</taxon>
        <taxon>Actinomycetes</taxon>
        <taxon>Kitasatosporales</taxon>
        <taxon>Streptomycetaceae</taxon>
        <taxon>Streptomyces</taxon>
    </lineage>
</organism>
<accession>A0A5N5WE62</accession>
<feature type="signal peptide" evidence="3">
    <location>
        <begin position="1"/>
        <end position="29"/>
    </location>
</feature>
<gene>
    <name evidence="5" type="ORF">FRZ00_05220</name>
</gene>
<dbReference type="Proteomes" id="UP000327000">
    <property type="component" value="Unassembled WGS sequence"/>
</dbReference>
<evidence type="ECO:0000256" key="3">
    <source>
        <dbReference type="SAM" id="SignalP"/>
    </source>
</evidence>
<evidence type="ECO:0000256" key="2">
    <source>
        <dbReference type="SAM" id="Phobius"/>
    </source>
</evidence>
<evidence type="ECO:0000313" key="6">
    <source>
        <dbReference type="Proteomes" id="UP000327000"/>
    </source>
</evidence>
<dbReference type="InterPro" id="IPR013552">
    <property type="entry name" value="Thioester_dom"/>
</dbReference>
<evidence type="ECO:0000259" key="4">
    <source>
        <dbReference type="Pfam" id="PF08341"/>
    </source>
</evidence>
<dbReference type="NCBIfam" id="TIGR03934">
    <property type="entry name" value="TQXA_dom"/>
    <property type="match status" value="1"/>
</dbReference>
<evidence type="ECO:0000256" key="1">
    <source>
        <dbReference type="SAM" id="MobiDB-lite"/>
    </source>
</evidence>
<feature type="compositionally biased region" description="Low complexity" evidence="1">
    <location>
        <begin position="418"/>
        <end position="440"/>
    </location>
</feature>
<proteinExistence type="predicted"/>
<dbReference type="RefSeq" id="WP_152262595.1">
    <property type="nucleotide sequence ID" value="NZ_VOKX01000009.1"/>
</dbReference>
<reference evidence="5 6" key="1">
    <citation type="journal article" date="2019" name="Microb. Cell Fact.">
        <title>Exploring novel herbicidin analogues by transcriptional regulator overexpression and MS/MS molecular networking.</title>
        <authorList>
            <person name="Shi Y."/>
            <person name="Gu R."/>
            <person name="Li Y."/>
            <person name="Wang X."/>
            <person name="Ren W."/>
            <person name="Li X."/>
            <person name="Wang L."/>
            <person name="Xie Y."/>
            <person name="Hong B."/>
        </authorList>
    </citation>
    <scope>NUCLEOTIDE SEQUENCE [LARGE SCALE GENOMIC DNA]</scope>
    <source>
        <strain evidence="5 6">US-43</strain>
    </source>
</reference>
<feature type="compositionally biased region" description="Gly residues" evidence="1">
    <location>
        <begin position="441"/>
        <end position="454"/>
    </location>
</feature>
<feature type="region of interest" description="Disordered" evidence="1">
    <location>
        <begin position="404"/>
        <end position="475"/>
    </location>
</feature>
<dbReference type="NCBIfam" id="TIGR01167">
    <property type="entry name" value="LPXTG_anchor"/>
    <property type="match status" value="1"/>
</dbReference>
<evidence type="ECO:0000313" key="5">
    <source>
        <dbReference type="EMBL" id="KAB7850017.1"/>
    </source>
</evidence>
<dbReference type="EMBL" id="VOKX01000009">
    <property type="protein sequence ID" value="KAB7850017.1"/>
    <property type="molecule type" value="Genomic_DNA"/>
</dbReference>
<dbReference type="NCBIfam" id="NF041528">
    <property type="entry name" value="strep_LAETG"/>
    <property type="match status" value="1"/>
</dbReference>
<dbReference type="Pfam" id="PF08341">
    <property type="entry name" value="TED"/>
    <property type="match status" value="1"/>
</dbReference>
<keyword evidence="2" id="KW-0812">Transmembrane</keyword>
<feature type="domain" description="Thioester" evidence="4">
    <location>
        <begin position="93"/>
        <end position="194"/>
    </location>
</feature>
<dbReference type="AlphaFoldDB" id="A0A5N5WE62"/>
<name>A0A5N5WE62_STRMB</name>